<organism evidence="1 2">
    <name type="scientific">Anoxybacteroides voinovskiense</name>
    <dbReference type="NCBI Taxonomy" id="230470"/>
    <lineage>
        <taxon>Bacteria</taxon>
        <taxon>Bacillati</taxon>
        <taxon>Bacillota</taxon>
        <taxon>Bacilli</taxon>
        <taxon>Bacillales</taxon>
        <taxon>Anoxybacillaceae</taxon>
        <taxon>Anoxybacteroides</taxon>
    </lineage>
</organism>
<dbReference type="RefSeq" id="WP_183186160.1">
    <property type="nucleotide sequence ID" value="NZ_JACIDE010000056.1"/>
</dbReference>
<dbReference type="Proteomes" id="UP000559598">
    <property type="component" value="Unassembled WGS sequence"/>
</dbReference>
<keyword evidence="2" id="KW-1185">Reference proteome</keyword>
<gene>
    <name evidence="1" type="ORF">GGR02_003573</name>
</gene>
<protein>
    <submittedName>
        <fullName evidence="1">Uncharacterized protein</fullName>
    </submittedName>
</protein>
<name>A0A840E0H2_9BACL</name>
<reference evidence="1 2" key="1">
    <citation type="submission" date="2020-08" db="EMBL/GenBank/DDBJ databases">
        <title>Genomic Encyclopedia of Type Strains, Phase IV (KMG-IV): sequencing the most valuable type-strain genomes for metagenomic binning, comparative biology and taxonomic classification.</title>
        <authorList>
            <person name="Goeker M."/>
        </authorList>
    </citation>
    <scope>NUCLEOTIDE SEQUENCE [LARGE SCALE GENOMIC DNA]</scope>
    <source>
        <strain evidence="1 2">DSM 17075</strain>
    </source>
</reference>
<proteinExistence type="predicted"/>
<sequence length="65" mass="7798">MRKIYEYLSIEEKKETVKRLKRDLIKLEQEISKNKGCVWQVKNTQYGGEFLHNLASSHYLSILLR</sequence>
<evidence type="ECO:0000313" key="1">
    <source>
        <dbReference type="EMBL" id="MBB4075718.1"/>
    </source>
</evidence>
<dbReference type="EMBL" id="JACIDE010000056">
    <property type="protein sequence ID" value="MBB4075718.1"/>
    <property type="molecule type" value="Genomic_DNA"/>
</dbReference>
<dbReference type="AlphaFoldDB" id="A0A840E0H2"/>
<comment type="caution">
    <text evidence="1">The sequence shown here is derived from an EMBL/GenBank/DDBJ whole genome shotgun (WGS) entry which is preliminary data.</text>
</comment>
<evidence type="ECO:0000313" key="2">
    <source>
        <dbReference type="Proteomes" id="UP000559598"/>
    </source>
</evidence>
<accession>A0A840E0H2</accession>